<name>A0A0D3L0M1_EMIH1</name>
<keyword evidence="8" id="KW-1185">Reference proteome</keyword>
<dbReference type="PANTHER" id="PTHR43806">
    <property type="entry name" value="PEPTIDASE S8"/>
    <property type="match status" value="1"/>
</dbReference>
<evidence type="ECO:0000256" key="4">
    <source>
        <dbReference type="ARBA" id="ARBA00022825"/>
    </source>
</evidence>
<dbReference type="Proteomes" id="UP000013827">
    <property type="component" value="Unassembled WGS sequence"/>
</dbReference>
<comment type="similarity">
    <text evidence="1 5">Belongs to the peptidase S8 family.</text>
</comment>
<dbReference type="STRING" id="2903.A0A0D3L0M1"/>
<dbReference type="Gene3D" id="3.40.50.200">
    <property type="entry name" value="Peptidase S8/S53 domain"/>
    <property type="match status" value="1"/>
</dbReference>
<dbReference type="EnsemblProtists" id="EOD41556">
    <property type="protein sequence ID" value="EOD41556"/>
    <property type="gene ID" value="EMIHUDRAFT_61169"/>
</dbReference>
<dbReference type="GO" id="GO:0006508">
    <property type="term" value="P:proteolysis"/>
    <property type="evidence" value="ECO:0007669"/>
    <property type="project" value="UniProtKB-KW"/>
</dbReference>
<dbReference type="InterPro" id="IPR050131">
    <property type="entry name" value="Peptidase_S8_subtilisin-like"/>
</dbReference>
<sequence>MGTHVASTAGGRAYGVASGATIVTVQVLSCGNTGSYAQVIAGIDWAVEDAAVRGLPAVISMSLGGEGRGQFDSAIDAAYDAGVLTVVAAGNENDDACKYSPSSTPAAITVGSIKQGDVKSSFSNHGACVDIHAPGSLIRAAWAESDKDVNTISGLTRRASFCLLFL</sequence>
<accession>A0A0D3L0M1</accession>
<dbReference type="eggNOG" id="KOG1153">
    <property type="taxonomic scope" value="Eukaryota"/>
</dbReference>
<evidence type="ECO:0000259" key="6">
    <source>
        <dbReference type="Pfam" id="PF00082"/>
    </source>
</evidence>
<evidence type="ECO:0000256" key="3">
    <source>
        <dbReference type="ARBA" id="ARBA00022801"/>
    </source>
</evidence>
<feature type="domain" description="Peptidase S8/S53" evidence="6">
    <location>
        <begin position="2"/>
        <end position="159"/>
    </location>
</feature>
<dbReference type="InterPro" id="IPR000209">
    <property type="entry name" value="Peptidase_S8/S53_dom"/>
</dbReference>
<dbReference type="PROSITE" id="PS51892">
    <property type="entry name" value="SUBTILASE"/>
    <property type="match status" value="1"/>
</dbReference>
<proteinExistence type="inferred from homology"/>
<dbReference type="InterPro" id="IPR036852">
    <property type="entry name" value="Peptidase_S8/S53_dom_sf"/>
</dbReference>
<evidence type="ECO:0000256" key="2">
    <source>
        <dbReference type="ARBA" id="ARBA00022670"/>
    </source>
</evidence>
<reference evidence="7" key="2">
    <citation type="submission" date="2024-10" db="UniProtKB">
        <authorList>
            <consortium name="EnsemblProtists"/>
        </authorList>
    </citation>
    <scope>IDENTIFICATION</scope>
</reference>
<dbReference type="PaxDb" id="2903-EOD41556"/>
<dbReference type="GO" id="GO:0004252">
    <property type="term" value="F:serine-type endopeptidase activity"/>
    <property type="evidence" value="ECO:0007669"/>
    <property type="project" value="InterPro"/>
</dbReference>
<keyword evidence="3" id="KW-0378">Hydrolase</keyword>
<dbReference type="PANTHER" id="PTHR43806:SF11">
    <property type="entry name" value="CEREVISIN-RELATED"/>
    <property type="match status" value="1"/>
</dbReference>
<evidence type="ECO:0000313" key="7">
    <source>
        <dbReference type="EnsemblProtists" id="EOD41556"/>
    </source>
</evidence>
<dbReference type="Pfam" id="PF00082">
    <property type="entry name" value="Peptidase_S8"/>
    <property type="match status" value="1"/>
</dbReference>
<organism evidence="7 8">
    <name type="scientific">Emiliania huxleyi (strain CCMP1516)</name>
    <dbReference type="NCBI Taxonomy" id="280463"/>
    <lineage>
        <taxon>Eukaryota</taxon>
        <taxon>Haptista</taxon>
        <taxon>Haptophyta</taxon>
        <taxon>Prymnesiophyceae</taxon>
        <taxon>Isochrysidales</taxon>
        <taxon>Noelaerhabdaceae</taxon>
        <taxon>Emiliania</taxon>
    </lineage>
</organism>
<evidence type="ECO:0000256" key="1">
    <source>
        <dbReference type="ARBA" id="ARBA00011073"/>
    </source>
</evidence>
<comment type="caution">
    <text evidence="5">Lacks conserved residue(s) required for the propagation of feature annotation.</text>
</comment>
<dbReference type="AlphaFoldDB" id="A0A0D3L0M1"/>
<protein>
    <recommendedName>
        <fullName evidence="6">Peptidase S8/S53 domain-containing protein</fullName>
    </recommendedName>
</protein>
<reference evidence="8" key="1">
    <citation type="journal article" date="2013" name="Nature">
        <title>Pan genome of the phytoplankton Emiliania underpins its global distribution.</title>
        <authorList>
            <person name="Read B.A."/>
            <person name="Kegel J."/>
            <person name="Klute M.J."/>
            <person name="Kuo A."/>
            <person name="Lefebvre S.C."/>
            <person name="Maumus F."/>
            <person name="Mayer C."/>
            <person name="Miller J."/>
            <person name="Monier A."/>
            <person name="Salamov A."/>
            <person name="Young J."/>
            <person name="Aguilar M."/>
            <person name="Claverie J.M."/>
            <person name="Frickenhaus S."/>
            <person name="Gonzalez K."/>
            <person name="Herman E.K."/>
            <person name="Lin Y.C."/>
            <person name="Napier J."/>
            <person name="Ogata H."/>
            <person name="Sarno A.F."/>
            <person name="Shmutz J."/>
            <person name="Schroeder D."/>
            <person name="de Vargas C."/>
            <person name="Verret F."/>
            <person name="von Dassow P."/>
            <person name="Valentin K."/>
            <person name="Van de Peer Y."/>
            <person name="Wheeler G."/>
            <person name="Dacks J.B."/>
            <person name="Delwiche C.F."/>
            <person name="Dyhrman S.T."/>
            <person name="Glockner G."/>
            <person name="John U."/>
            <person name="Richards T."/>
            <person name="Worden A.Z."/>
            <person name="Zhang X."/>
            <person name="Grigoriev I.V."/>
            <person name="Allen A.E."/>
            <person name="Bidle K."/>
            <person name="Borodovsky M."/>
            <person name="Bowler C."/>
            <person name="Brownlee C."/>
            <person name="Cock J.M."/>
            <person name="Elias M."/>
            <person name="Gladyshev V.N."/>
            <person name="Groth M."/>
            <person name="Guda C."/>
            <person name="Hadaegh A."/>
            <person name="Iglesias-Rodriguez M.D."/>
            <person name="Jenkins J."/>
            <person name="Jones B.M."/>
            <person name="Lawson T."/>
            <person name="Leese F."/>
            <person name="Lindquist E."/>
            <person name="Lobanov A."/>
            <person name="Lomsadze A."/>
            <person name="Malik S.B."/>
            <person name="Marsh M.E."/>
            <person name="Mackinder L."/>
            <person name="Mock T."/>
            <person name="Mueller-Roeber B."/>
            <person name="Pagarete A."/>
            <person name="Parker M."/>
            <person name="Probert I."/>
            <person name="Quesneville H."/>
            <person name="Raines C."/>
            <person name="Rensing S.A."/>
            <person name="Riano-Pachon D.M."/>
            <person name="Richier S."/>
            <person name="Rokitta S."/>
            <person name="Shiraiwa Y."/>
            <person name="Soanes D.M."/>
            <person name="van der Giezen M."/>
            <person name="Wahlund T.M."/>
            <person name="Williams B."/>
            <person name="Wilson W."/>
            <person name="Wolfe G."/>
            <person name="Wurch L.L."/>
        </authorList>
    </citation>
    <scope>NUCLEOTIDE SEQUENCE</scope>
</reference>
<keyword evidence="2" id="KW-0645">Protease</keyword>
<keyword evidence="4" id="KW-0720">Serine protease</keyword>
<evidence type="ECO:0000256" key="5">
    <source>
        <dbReference type="PROSITE-ProRule" id="PRU01240"/>
    </source>
</evidence>
<dbReference type="SUPFAM" id="SSF52743">
    <property type="entry name" value="Subtilisin-like"/>
    <property type="match status" value="1"/>
</dbReference>
<evidence type="ECO:0000313" key="8">
    <source>
        <dbReference type="Proteomes" id="UP000013827"/>
    </source>
</evidence>
<dbReference type="GO" id="GO:0005615">
    <property type="term" value="C:extracellular space"/>
    <property type="evidence" value="ECO:0007669"/>
    <property type="project" value="TreeGrafter"/>
</dbReference>